<evidence type="ECO:0000259" key="1">
    <source>
        <dbReference type="Pfam" id="PF25191"/>
    </source>
</evidence>
<name>A0A4Z0HS96_MYCPR</name>
<reference evidence="2 3" key="1">
    <citation type="submission" date="2018-12" db="EMBL/GenBank/DDBJ databases">
        <title>Draft genome sequences of Mycolicibacterium peregrinum isolated from a pig with lymphadenitis and from soil on the same Japanese pig farm.</title>
        <authorList>
            <person name="Komatsu T."/>
            <person name="Ohya K."/>
            <person name="Sawai K."/>
            <person name="Odoi J.O."/>
            <person name="Otsu K."/>
            <person name="Ota A."/>
            <person name="Ito T."/>
            <person name="Kawai M."/>
            <person name="Maruyama F."/>
        </authorList>
    </citation>
    <scope>NUCLEOTIDE SEQUENCE [LARGE SCALE GENOMIC DNA]</scope>
    <source>
        <strain evidence="2 3">138</strain>
    </source>
</reference>
<dbReference type="Proteomes" id="UP000297792">
    <property type="component" value="Unassembled WGS sequence"/>
</dbReference>
<organism evidence="2 3">
    <name type="scientific">Mycolicibacterium peregrinum</name>
    <name type="common">Mycobacterium peregrinum</name>
    <dbReference type="NCBI Taxonomy" id="43304"/>
    <lineage>
        <taxon>Bacteria</taxon>
        <taxon>Bacillati</taxon>
        <taxon>Actinomycetota</taxon>
        <taxon>Actinomycetes</taxon>
        <taxon>Mycobacteriales</taxon>
        <taxon>Mycobacteriaceae</taxon>
        <taxon>Mycolicibacterium</taxon>
    </lineage>
</organism>
<accession>A0A4Z0HS96</accession>
<protein>
    <recommendedName>
        <fullName evidence="1">DUF7832 domain-containing protein</fullName>
    </recommendedName>
</protein>
<evidence type="ECO:0000313" key="2">
    <source>
        <dbReference type="EMBL" id="TGB42946.1"/>
    </source>
</evidence>
<evidence type="ECO:0000313" key="3">
    <source>
        <dbReference type="Proteomes" id="UP000297792"/>
    </source>
</evidence>
<proteinExistence type="predicted"/>
<feature type="domain" description="DUF7832" evidence="1">
    <location>
        <begin position="235"/>
        <end position="350"/>
    </location>
</feature>
<gene>
    <name evidence="2" type="ORF">EJD98_14090</name>
</gene>
<dbReference type="InterPro" id="IPR057154">
    <property type="entry name" value="DUF7832"/>
</dbReference>
<keyword evidence="3" id="KW-1185">Reference proteome</keyword>
<dbReference type="EMBL" id="RWKA01000006">
    <property type="protein sequence ID" value="TGB42946.1"/>
    <property type="molecule type" value="Genomic_DNA"/>
</dbReference>
<comment type="caution">
    <text evidence="2">The sequence shown here is derived from an EMBL/GenBank/DDBJ whole genome shotgun (WGS) entry which is preliminary data.</text>
</comment>
<sequence>MHRVVGFFRRRFGRLPRLLASYPPYLTPFPGEPGSLTLQQCQENLGYLLDVRQRRLEIAADLLEQFGIDLAAGLSAEDPRGFLKSLDQWARREWPTAYTPTFSDRFKVCLARRKEGEHIVLAMLMDIAVVLGETVTRQRPEYSWRLDLDPKNHDSISYQRVVMAKDQIDPDWEETLLDFEYQCIGSFAKFGRDVPGSHPLGYAAQVAIEGGYDAVELRPIDAETPQAPSLAGPVVYDKAKYQSHILADEEGFDEDTADEQAAVPGALFFGWVVSRGLLNPTWAQGFRLRRDIASFKAGRMTAVDLWTEYTDQCLIDYMLSDDANAFTREYYNSDKNGYYDDLAVLAQGLPSSSYLPYTFDNQARIDAVLDQRYEQWSTRRSR</sequence>
<dbReference type="AlphaFoldDB" id="A0A4Z0HS96"/>
<dbReference type="Pfam" id="PF25191">
    <property type="entry name" value="DUF7832"/>
    <property type="match status" value="1"/>
</dbReference>